<evidence type="ECO:0000313" key="1">
    <source>
        <dbReference type="EnsemblPlants" id="OGLUM05G19400.1"/>
    </source>
</evidence>
<reference evidence="1" key="1">
    <citation type="submission" date="2015-04" db="UniProtKB">
        <authorList>
            <consortium name="EnsemblPlants"/>
        </authorList>
    </citation>
    <scope>IDENTIFICATION</scope>
</reference>
<reference evidence="1" key="2">
    <citation type="submission" date="2018-05" db="EMBL/GenBank/DDBJ databases">
        <title>OgluRS3 (Oryza glumaepatula Reference Sequence Version 3).</title>
        <authorList>
            <person name="Zhang J."/>
            <person name="Kudrna D."/>
            <person name="Lee S."/>
            <person name="Talag J."/>
            <person name="Welchert J."/>
            <person name="Wing R.A."/>
        </authorList>
    </citation>
    <scope>NUCLEOTIDE SEQUENCE [LARGE SCALE GENOMIC DNA]</scope>
</reference>
<name>A0A0D9ZZX4_9ORYZ</name>
<dbReference type="HOGENOM" id="CLU_201416_0_0_1"/>
<accession>A0A0D9ZZX4</accession>
<organism evidence="1">
    <name type="scientific">Oryza glumipatula</name>
    <dbReference type="NCBI Taxonomy" id="40148"/>
    <lineage>
        <taxon>Eukaryota</taxon>
        <taxon>Viridiplantae</taxon>
        <taxon>Streptophyta</taxon>
        <taxon>Embryophyta</taxon>
        <taxon>Tracheophyta</taxon>
        <taxon>Spermatophyta</taxon>
        <taxon>Magnoliopsida</taxon>
        <taxon>Liliopsida</taxon>
        <taxon>Poales</taxon>
        <taxon>Poaceae</taxon>
        <taxon>BOP clade</taxon>
        <taxon>Oryzoideae</taxon>
        <taxon>Oryzeae</taxon>
        <taxon>Oryzinae</taxon>
        <taxon>Oryza</taxon>
    </lineage>
</organism>
<dbReference type="Proteomes" id="UP000026961">
    <property type="component" value="Chromosome 5"/>
</dbReference>
<dbReference type="AlphaFoldDB" id="A0A0D9ZZX4"/>
<dbReference type="Gramene" id="OGLUM05G19400.1">
    <property type="protein sequence ID" value="OGLUM05G19400.1"/>
    <property type="gene ID" value="OGLUM05G19400"/>
</dbReference>
<dbReference type="EnsemblPlants" id="OGLUM05G19400.1">
    <property type="protein sequence ID" value="OGLUM05G19400.1"/>
    <property type="gene ID" value="OGLUM05G19400"/>
</dbReference>
<protein>
    <submittedName>
        <fullName evidence="1">Uncharacterized protein</fullName>
    </submittedName>
</protein>
<evidence type="ECO:0000313" key="2">
    <source>
        <dbReference type="Proteomes" id="UP000026961"/>
    </source>
</evidence>
<sequence>MEKETSCPRNTRNIMLHGALLFFMSLSTRRKEMVKNTLWRREEQAMLHWQEKRAVNRGKNGVSSGRQPSNW</sequence>
<keyword evidence="2" id="KW-1185">Reference proteome</keyword>
<proteinExistence type="predicted"/>